<comment type="caution">
    <text evidence="2">The sequence shown here is derived from an EMBL/GenBank/DDBJ whole genome shotgun (WGS) entry which is preliminary data.</text>
</comment>
<evidence type="ECO:0000256" key="1">
    <source>
        <dbReference type="SAM" id="MobiDB-lite"/>
    </source>
</evidence>
<dbReference type="AlphaFoldDB" id="A0A8H6I3R0"/>
<feature type="compositionally biased region" description="Polar residues" evidence="1">
    <location>
        <begin position="175"/>
        <end position="184"/>
    </location>
</feature>
<feature type="compositionally biased region" description="Basic and acidic residues" evidence="1">
    <location>
        <begin position="137"/>
        <end position="147"/>
    </location>
</feature>
<name>A0A8H6I3R0_9AGAR</name>
<keyword evidence="3" id="KW-1185">Reference proteome</keyword>
<sequence>MSQAWITLAVPSVKKGLPTCRPFCAHIALTLPSSPAAARTLLASSRRALFTLISSVPPQTPHSYCRSHLNLANFPPPPSACPKLPQIDASEAAYGRLDGLSYSPSSPGSPHTIDTRVRREESETSDEERPAKRKRAVTLEKEADARGGFRRRATRKGGGGGAAEEAEVFEEAHPSVSSSNAPPQLASSQFLCQSALAVAQAPVEAW</sequence>
<organism evidence="2 3">
    <name type="scientific">Ephemerocybe angulata</name>
    <dbReference type="NCBI Taxonomy" id="980116"/>
    <lineage>
        <taxon>Eukaryota</taxon>
        <taxon>Fungi</taxon>
        <taxon>Dikarya</taxon>
        <taxon>Basidiomycota</taxon>
        <taxon>Agaricomycotina</taxon>
        <taxon>Agaricomycetes</taxon>
        <taxon>Agaricomycetidae</taxon>
        <taxon>Agaricales</taxon>
        <taxon>Agaricineae</taxon>
        <taxon>Psathyrellaceae</taxon>
        <taxon>Ephemerocybe</taxon>
    </lineage>
</organism>
<dbReference type="EMBL" id="JACGCI010000019">
    <property type="protein sequence ID" value="KAF6758353.1"/>
    <property type="molecule type" value="Genomic_DNA"/>
</dbReference>
<evidence type="ECO:0000313" key="2">
    <source>
        <dbReference type="EMBL" id="KAF6758353.1"/>
    </source>
</evidence>
<accession>A0A8H6I3R0</accession>
<reference evidence="2 3" key="1">
    <citation type="submission" date="2020-07" db="EMBL/GenBank/DDBJ databases">
        <title>Comparative genomics of pyrophilous fungi reveals a link between fire events and developmental genes.</title>
        <authorList>
            <consortium name="DOE Joint Genome Institute"/>
            <person name="Steindorff A.S."/>
            <person name="Carver A."/>
            <person name="Calhoun S."/>
            <person name="Stillman K."/>
            <person name="Liu H."/>
            <person name="Lipzen A."/>
            <person name="Pangilinan J."/>
            <person name="Labutti K."/>
            <person name="Bruns T.D."/>
            <person name="Grigoriev I.V."/>
        </authorList>
    </citation>
    <scope>NUCLEOTIDE SEQUENCE [LARGE SCALE GENOMIC DNA]</scope>
    <source>
        <strain evidence="2 3">CBS 144469</strain>
    </source>
</reference>
<feature type="compositionally biased region" description="Basic and acidic residues" evidence="1">
    <location>
        <begin position="113"/>
        <end position="130"/>
    </location>
</feature>
<dbReference type="Proteomes" id="UP000521943">
    <property type="component" value="Unassembled WGS sequence"/>
</dbReference>
<gene>
    <name evidence="2" type="ORF">DFP72DRAFT_1065045</name>
</gene>
<feature type="region of interest" description="Disordered" evidence="1">
    <location>
        <begin position="98"/>
        <end position="184"/>
    </location>
</feature>
<feature type="compositionally biased region" description="Low complexity" evidence="1">
    <location>
        <begin position="101"/>
        <end position="110"/>
    </location>
</feature>
<proteinExistence type="predicted"/>
<protein>
    <submittedName>
        <fullName evidence="2">Uncharacterized protein</fullName>
    </submittedName>
</protein>
<evidence type="ECO:0000313" key="3">
    <source>
        <dbReference type="Proteomes" id="UP000521943"/>
    </source>
</evidence>